<dbReference type="InterPro" id="IPR006869">
    <property type="entry name" value="DUF547"/>
</dbReference>
<dbReference type="EMBL" id="CP011797">
    <property type="protein sequence ID" value="ATX75350.1"/>
    <property type="molecule type" value="Genomic_DNA"/>
</dbReference>
<dbReference type="PANTHER" id="PTHR46361:SF3">
    <property type="entry name" value="ELECTRON CARRIER_ PROTEIN DISULFIDE OXIDOREDUCTASE"/>
    <property type="match status" value="1"/>
</dbReference>
<dbReference type="Proteomes" id="UP000229757">
    <property type="component" value="Chromosome"/>
</dbReference>
<dbReference type="Pfam" id="PF04784">
    <property type="entry name" value="DUF547"/>
    <property type="match status" value="1"/>
</dbReference>
<proteinExistence type="predicted"/>
<dbReference type="PANTHER" id="PTHR46361">
    <property type="entry name" value="ELECTRON CARRIER/ PROTEIN DISULFIDE OXIDOREDUCTASE"/>
    <property type="match status" value="1"/>
</dbReference>
<gene>
    <name evidence="2" type="ORF">REIFOR_00173</name>
</gene>
<sequence>MQRVLRNGQLLIGNILRVLLVGLLLASGGLAEALPGWASSDGQSTQVVDHGAWQRFLDTFLHTDAAGQTYLDYARVTPSHRAQLGAYLTELQAIDPLTLNRAEQQAYWLNLYNAATVEVVLGDYPVKSIRAIGGAFGGLVPTGPWSAERVRVNNQMLSLDDIEHGIFRPKFNDYRAHFAFNCGAKGCPNLAAQAFTGLTLEAELNAAARAFINHPRGVRLQDGSLTLSKIFDWYRADFVAEERDLPILLAAFAEPMLRAQLADYNGRISYEYDWSLNEAAPSL</sequence>
<dbReference type="RefSeq" id="WP_100255763.1">
    <property type="nucleotide sequence ID" value="NZ_CP011797.1"/>
</dbReference>
<organism evidence="2 3">
    <name type="scientific">Reinekea forsetii</name>
    <dbReference type="NCBI Taxonomy" id="1336806"/>
    <lineage>
        <taxon>Bacteria</taxon>
        <taxon>Pseudomonadati</taxon>
        <taxon>Pseudomonadota</taxon>
        <taxon>Gammaproteobacteria</taxon>
        <taxon>Oceanospirillales</taxon>
        <taxon>Saccharospirillaceae</taxon>
        <taxon>Reinekea</taxon>
    </lineage>
</organism>
<evidence type="ECO:0000313" key="3">
    <source>
        <dbReference type="Proteomes" id="UP000229757"/>
    </source>
</evidence>
<reference evidence="2 3" key="1">
    <citation type="journal article" date="2017" name="Environ. Microbiol.">
        <title>Genomic and physiological analyses of 'Reinekea forsetii' reveal a versatile opportunistic lifestyle during spring algae blooms.</title>
        <authorList>
            <person name="Avci B."/>
            <person name="Hahnke R.L."/>
            <person name="Chafee M."/>
            <person name="Fischer T."/>
            <person name="Gruber-Vodicka H."/>
            <person name="Tegetmeyer H.E."/>
            <person name="Harder J."/>
            <person name="Fuchs B.M."/>
            <person name="Amann R.I."/>
            <person name="Teeling H."/>
        </authorList>
    </citation>
    <scope>NUCLEOTIDE SEQUENCE [LARGE SCALE GENOMIC DNA]</scope>
    <source>
        <strain evidence="2 3">Hel1_31_D35</strain>
    </source>
</reference>
<dbReference type="OrthoDB" id="526867at2"/>
<dbReference type="KEGG" id="rfo:REIFOR_00173"/>
<protein>
    <recommendedName>
        <fullName evidence="1">DUF547 domain-containing protein</fullName>
    </recommendedName>
</protein>
<accession>A0A2K8KK12</accession>
<keyword evidence="3" id="KW-1185">Reference proteome</keyword>
<evidence type="ECO:0000313" key="2">
    <source>
        <dbReference type="EMBL" id="ATX75350.1"/>
    </source>
</evidence>
<evidence type="ECO:0000259" key="1">
    <source>
        <dbReference type="Pfam" id="PF04784"/>
    </source>
</evidence>
<dbReference type="AlphaFoldDB" id="A0A2K8KK12"/>
<feature type="domain" description="DUF547" evidence="1">
    <location>
        <begin position="98"/>
        <end position="212"/>
    </location>
</feature>
<name>A0A2K8KK12_9GAMM</name>